<evidence type="ECO:0000256" key="1">
    <source>
        <dbReference type="SAM" id="Phobius"/>
    </source>
</evidence>
<evidence type="ECO:0000313" key="3">
    <source>
        <dbReference type="Proteomes" id="UP000257136"/>
    </source>
</evidence>
<name>A0A3E0EL60_9FLAO</name>
<protein>
    <submittedName>
        <fullName evidence="2">Uncharacterized protein</fullName>
    </submittedName>
</protein>
<dbReference type="Proteomes" id="UP000257136">
    <property type="component" value="Unassembled WGS sequence"/>
</dbReference>
<feature type="transmembrane region" description="Helical" evidence="1">
    <location>
        <begin position="85"/>
        <end position="111"/>
    </location>
</feature>
<dbReference type="RefSeq" id="WP_115812846.1">
    <property type="nucleotide sequence ID" value="NZ_QUNI01000005.1"/>
</dbReference>
<keyword evidence="1" id="KW-1133">Transmembrane helix</keyword>
<keyword evidence="1" id="KW-0812">Transmembrane</keyword>
<accession>A0A3E0EL60</accession>
<comment type="caution">
    <text evidence="2">The sequence shown here is derived from an EMBL/GenBank/DDBJ whole genome shotgun (WGS) entry which is preliminary data.</text>
</comment>
<keyword evidence="3" id="KW-1185">Reference proteome</keyword>
<dbReference type="OrthoDB" id="1151084at2"/>
<dbReference type="EMBL" id="QUNI01000005">
    <property type="protein sequence ID" value="REG98865.1"/>
    <property type="molecule type" value="Genomic_DNA"/>
</dbReference>
<dbReference type="AlphaFoldDB" id="A0A3E0EL60"/>
<proteinExistence type="predicted"/>
<reference evidence="2 3" key="1">
    <citation type="submission" date="2018-08" db="EMBL/GenBank/DDBJ databases">
        <title>Genomic Encyclopedia of Archaeal and Bacterial Type Strains, Phase II (KMG-II): from individual species to whole genera.</title>
        <authorList>
            <person name="Goeker M."/>
        </authorList>
    </citation>
    <scope>NUCLEOTIDE SEQUENCE [LARGE SCALE GENOMIC DNA]</scope>
    <source>
        <strain evidence="2 3">DSM 100880</strain>
    </source>
</reference>
<sequence length="209" mass="23642">MTHIQSLPADLRSVIGTENIDFSIIAKRKQPLKNSWGLIIFGTIWSAFISIFVIAFLGPLLKGEEVHFKVNDEPTTGSWENFEPLLVPTLFIGLFVIIGIAILCSGLYSFFQKGGNFVGTENRLIHYRKGTIKTYDWEQFSGNMEINSQKEDISMELRTGKMVSRKNKPDEYVPDILYISGVPNVLEIEKICRNRIKENDPIPAVTSNT</sequence>
<feature type="transmembrane region" description="Helical" evidence="1">
    <location>
        <begin position="36"/>
        <end position="61"/>
    </location>
</feature>
<gene>
    <name evidence="2" type="ORF">C8P67_10524</name>
</gene>
<organism evidence="2 3">
    <name type="scientific">Flavobacterium aquicola</name>
    <dbReference type="NCBI Taxonomy" id="1682742"/>
    <lineage>
        <taxon>Bacteria</taxon>
        <taxon>Pseudomonadati</taxon>
        <taxon>Bacteroidota</taxon>
        <taxon>Flavobacteriia</taxon>
        <taxon>Flavobacteriales</taxon>
        <taxon>Flavobacteriaceae</taxon>
        <taxon>Flavobacterium</taxon>
    </lineage>
</organism>
<evidence type="ECO:0000313" key="2">
    <source>
        <dbReference type="EMBL" id="REG98865.1"/>
    </source>
</evidence>
<keyword evidence="1" id="KW-0472">Membrane</keyword>